<feature type="signal peptide" evidence="1">
    <location>
        <begin position="1"/>
        <end position="20"/>
    </location>
</feature>
<proteinExistence type="predicted"/>
<sequence length="308" mass="33637">MLLLAVLLVLGALPSAPAQAQGQHYFPQTGHFLGGAFRSFWERNGGLDIFGYPISPEFVQNSDGRIVQYFERARFELDVVNDQAFISLGLVGREYLAATGQGFPRVGPVSAPGVRYFPETGHTLRGQFLTFWQQRGGAEIFGLPISEEVVQQLPDGQNYLVQYFERGRFELVGNSVRLGTLASILVPCQLRPGMAPYPPPAGPVPEGDSSACVQQPNLQARVFPNPAPIATTLGFEAHGYKPGERVAIWLNLPNGEARTFPFRAYANADGLLLIGFFTETSDPLGHWSIVGQGLESDTVRVATFTLVR</sequence>
<keyword evidence="1" id="KW-0732">Signal</keyword>
<keyword evidence="3" id="KW-1185">Reference proteome</keyword>
<evidence type="ECO:0000313" key="3">
    <source>
        <dbReference type="Proteomes" id="UP000220527"/>
    </source>
</evidence>
<name>A0A2A6RI60_9CHLR</name>
<evidence type="ECO:0000256" key="1">
    <source>
        <dbReference type="SAM" id="SignalP"/>
    </source>
</evidence>
<dbReference type="AlphaFoldDB" id="A0A2A6RI60"/>
<gene>
    <name evidence="2" type="ORF">CJ255_12990</name>
</gene>
<organism evidence="2 3">
    <name type="scientific">Candidatus Viridilinea mediisalina</name>
    <dbReference type="NCBI Taxonomy" id="2024553"/>
    <lineage>
        <taxon>Bacteria</taxon>
        <taxon>Bacillati</taxon>
        <taxon>Chloroflexota</taxon>
        <taxon>Chloroflexia</taxon>
        <taxon>Chloroflexales</taxon>
        <taxon>Chloroflexineae</taxon>
        <taxon>Oscillochloridaceae</taxon>
        <taxon>Candidatus Viridilinea</taxon>
    </lineage>
</organism>
<protein>
    <submittedName>
        <fullName evidence="2">Uncharacterized protein</fullName>
    </submittedName>
</protein>
<accession>A0A2A6RI60</accession>
<reference evidence="3" key="1">
    <citation type="submission" date="2017-08" db="EMBL/GenBank/DDBJ databases">
        <authorList>
            <person name="Grouzdev D.S."/>
            <person name="Gaisin V.A."/>
            <person name="Rysina M.S."/>
            <person name="Gorlenko V.M."/>
        </authorList>
    </citation>
    <scope>NUCLEOTIDE SEQUENCE [LARGE SCALE GENOMIC DNA]</scope>
    <source>
        <strain evidence="3">Kir15-3F</strain>
    </source>
</reference>
<feature type="chain" id="PRO_5012247279" evidence="1">
    <location>
        <begin position="21"/>
        <end position="308"/>
    </location>
</feature>
<comment type="caution">
    <text evidence="2">The sequence shown here is derived from an EMBL/GenBank/DDBJ whole genome shotgun (WGS) entry which is preliminary data.</text>
</comment>
<dbReference type="EMBL" id="NQWI01000058">
    <property type="protein sequence ID" value="PDW02633.1"/>
    <property type="molecule type" value="Genomic_DNA"/>
</dbReference>
<evidence type="ECO:0000313" key="2">
    <source>
        <dbReference type="EMBL" id="PDW02633.1"/>
    </source>
</evidence>
<dbReference type="Proteomes" id="UP000220527">
    <property type="component" value="Unassembled WGS sequence"/>
</dbReference>